<feature type="compositionally biased region" description="Pro residues" evidence="1">
    <location>
        <begin position="329"/>
        <end position="339"/>
    </location>
</feature>
<organism evidence="5 7">
    <name type="scientific">Venturia inaequalis</name>
    <name type="common">Apple scab fungus</name>
    <dbReference type="NCBI Taxonomy" id="5025"/>
    <lineage>
        <taxon>Eukaryota</taxon>
        <taxon>Fungi</taxon>
        <taxon>Dikarya</taxon>
        <taxon>Ascomycota</taxon>
        <taxon>Pezizomycotina</taxon>
        <taxon>Dothideomycetes</taxon>
        <taxon>Pleosporomycetidae</taxon>
        <taxon>Venturiales</taxon>
        <taxon>Venturiaceae</taxon>
        <taxon>Venturia</taxon>
    </lineage>
</organism>
<dbReference type="Proteomes" id="UP000433883">
    <property type="component" value="Unassembled WGS sequence"/>
</dbReference>
<feature type="region of interest" description="Disordered" evidence="1">
    <location>
        <begin position="255"/>
        <end position="341"/>
    </location>
</feature>
<name>A0A8H3UT14_VENIN</name>
<dbReference type="Proteomes" id="UP000490939">
    <property type="component" value="Unassembled WGS sequence"/>
</dbReference>
<evidence type="ECO:0000256" key="2">
    <source>
        <dbReference type="SAM" id="SignalP"/>
    </source>
</evidence>
<reference evidence="5 7" key="1">
    <citation type="submission" date="2019-07" db="EMBL/GenBank/DDBJ databases">
        <title>Venturia inaequalis Genome Resource.</title>
        <authorList>
            <person name="Lichtner F.J."/>
        </authorList>
    </citation>
    <scope>NUCLEOTIDE SEQUENCE [LARGE SCALE GENOMIC DNA]</scope>
    <source>
        <strain evidence="4 6">120213</strain>
        <strain evidence="3">Bline_iso_100314</strain>
        <strain evidence="5 7">DMI_063113</strain>
    </source>
</reference>
<evidence type="ECO:0000313" key="4">
    <source>
        <dbReference type="EMBL" id="KAE9962081.1"/>
    </source>
</evidence>
<dbReference type="Proteomes" id="UP000447873">
    <property type="component" value="Unassembled WGS sequence"/>
</dbReference>
<dbReference type="EMBL" id="WNWS01001212">
    <property type="protein sequence ID" value="KAE9962081.1"/>
    <property type="molecule type" value="Genomic_DNA"/>
</dbReference>
<evidence type="ECO:0000313" key="3">
    <source>
        <dbReference type="EMBL" id="KAE9961442.1"/>
    </source>
</evidence>
<comment type="caution">
    <text evidence="5">The sequence shown here is derived from an EMBL/GenBank/DDBJ whole genome shotgun (WGS) entry which is preliminary data.</text>
</comment>
<evidence type="ECO:0000256" key="1">
    <source>
        <dbReference type="SAM" id="MobiDB-lite"/>
    </source>
</evidence>
<feature type="compositionally biased region" description="Low complexity" evidence="1">
    <location>
        <begin position="265"/>
        <end position="278"/>
    </location>
</feature>
<keyword evidence="7" id="KW-1185">Reference proteome</keyword>
<dbReference type="AlphaFoldDB" id="A0A8H3UT14"/>
<protein>
    <submittedName>
        <fullName evidence="5">Uncharacterized protein</fullName>
    </submittedName>
</protein>
<evidence type="ECO:0000313" key="5">
    <source>
        <dbReference type="EMBL" id="KAE9974826.1"/>
    </source>
</evidence>
<gene>
    <name evidence="3" type="ORF">BLS_002090</name>
    <name evidence="5" type="ORF">EG327_008649</name>
    <name evidence="4" type="ORF">EG328_001018</name>
</gene>
<evidence type="ECO:0000313" key="6">
    <source>
        <dbReference type="Proteomes" id="UP000447873"/>
    </source>
</evidence>
<accession>A0A8H3UT14</accession>
<feature type="signal peptide" evidence="2">
    <location>
        <begin position="1"/>
        <end position="18"/>
    </location>
</feature>
<keyword evidence="2" id="KW-0732">Signal</keyword>
<dbReference type="EMBL" id="WNWR01000548">
    <property type="protein sequence ID" value="KAE9974826.1"/>
    <property type="molecule type" value="Genomic_DNA"/>
</dbReference>
<sequence length="550" mass="58148">MLGVGFLIYSALVGGVQGKAAPQAVFNKPIQLLGDMINNNIDFVDGLKLNVYSPVDREVIVTMNKSPLNGTFVTGTTGTGYRTVRGYSYIIKTDPPGNDMIAKISIPYDPTKLQNMSIQQADTFIGKLADDKKEWVVSTPRQTNQRAQFQTSMSQMTSLDGEYVILGRKGTDNGNIFVPYGTGAQFSVKFTGGPGRQDAEFLDGLRFAVQSEFPLRMNVDLKYPIDEKEIPEGMMALNAYAWVVNTTGRVELTPPSIPAGPTNGTLVPTPRPTNTTVVSIEPPNSLPAPANPAKPFTFGTSRRRQLAQLQQKASGSSDLRQAPTAPLKPDAPAPAPPLSPSVVPEFPVPPIPGPPIPPIPGPPVPPIPGPPVPPIPGPPVPPIPGPPVAPPPPPAPPKQGIITTARIDFPLNLDTVRQAMRGTPAASLSELQLLSTLRFTVGRRATGAEPNSPFAVVPLAVGPGITPNTGNDASGDAQSLQLIDGRLVFEGVTQLDGEYVILIPMESAMKARIVAAKAGLIKANSGVEKKARVGAAMGVFAVAVWFSSFL</sequence>
<evidence type="ECO:0000313" key="7">
    <source>
        <dbReference type="Proteomes" id="UP000490939"/>
    </source>
</evidence>
<dbReference type="EMBL" id="WNWQ01001539">
    <property type="protein sequence ID" value="KAE9961442.1"/>
    <property type="molecule type" value="Genomic_DNA"/>
</dbReference>
<feature type="chain" id="PRO_5044690673" evidence="2">
    <location>
        <begin position="19"/>
        <end position="550"/>
    </location>
</feature>
<proteinExistence type="predicted"/>